<sequence length="245" mass="27251">MPILSIRARRPGDKDGLVAHAAYCGRRRLRDWRCGRVFDFSQRPGLAWSELSLPRALAAHAADPERLWNTMENPGMHGAGACAYELVMGLPRGRPLPAHAAFVRDFLNEAFVARGRAVDWHIHYDKSGNLHAHALAGPAWPPVTSNSVAAGSGHRRERLALRAQWRRHCAWWGLTNDSVASRPAVVLPGRAQALARRGVATRQGQSRAALQALAAHPAGRRWRPWSRLRGRERAPGQRQDLARDR</sequence>
<evidence type="ECO:0000256" key="2">
    <source>
        <dbReference type="ARBA" id="ARBA00022971"/>
    </source>
</evidence>
<keyword evidence="2" id="KW-0184">Conjugation</keyword>
<evidence type="ECO:0000313" key="6">
    <source>
        <dbReference type="Proteomes" id="UP000253250"/>
    </source>
</evidence>
<dbReference type="Proteomes" id="UP000253250">
    <property type="component" value="Unassembled WGS sequence"/>
</dbReference>
<feature type="domain" description="MobA/MobL protein" evidence="4">
    <location>
        <begin position="18"/>
        <end position="136"/>
    </location>
</feature>
<evidence type="ECO:0000259" key="4">
    <source>
        <dbReference type="Pfam" id="PF03389"/>
    </source>
</evidence>
<protein>
    <recommendedName>
        <fullName evidence="4">MobA/MobL protein domain-containing protein</fullName>
    </recommendedName>
</protein>
<accession>A0A1C2FZN6</accession>
<evidence type="ECO:0000256" key="3">
    <source>
        <dbReference type="SAM" id="MobiDB-lite"/>
    </source>
</evidence>
<feature type="compositionally biased region" description="Basic and acidic residues" evidence="3">
    <location>
        <begin position="229"/>
        <end position="245"/>
    </location>
</feature>
<evidence type="ECO:0000313" key="5">
    <source>
        <dbReference type="EMBL" id="RCN57048.1"/>
    </source>
</evidence>
<dbReference type="OrthoDB" id="1826980at2"/>
<feature type="region of interest" description="Disordered" evidence="3">
    <location>
        <begin position="221"/>
        <end position="245"/>
    </location>
</feature>
<dbReference type="EMBL" id="PSYR01000002">
    <property type="protein sequence ID" value="RCN57048.1"/>
    <property type="molecule type" value="Genomic_DNA"/>
</dbReference>
<evidence type="ECO:0000256" key="1">
    <source>
        <dbReference type="ARBA" id="ARBA00010873"/>
    </source>
</evidence>
<dbReference type="STRING" id="163359.A9R16_15435"/>
<comment type="similarity">
    <text evidence="1">Belongs to the MobA/MobL family.</text>
</comment>
<dbReference type="InterPro" id="IPR005053">
    <property type="entry name" value="MobA_MobL"/>
</dbReference>
<keyword evidence="6" id="KW-1185">Reference proteome</keyword>
<reference evidence="5 6" key="1">
    <citation type="submission" date="2018-02" db="EMBL/GenBank/DDBJ databases">
        <title>Insights into the biology of acidophilic members of the Acidiferrobacteraceae family derived from comparative genomic analyses.</title>
        <authorList>
            <person name="Issotta F."/>
            <person name="Thyssen C."/>
            <person name="Mena C."/>
            <person name="Moya A."/>
            <person name="Bellenberg S."/>
            <person name="Sproer C."/>
            <person name="Covarrubias P.C."/>
            <person name="Sand W."/>
            <person name="Quatrini R."/>
            <person name="Vera M."/>
        </authorList>
    </citation>
    <scope>NUCLEOTIDE SEQUENCE [LARGE SCALE GENOMIC DNA]</scope>
    <source>
        <strain evidence="6">m-1</strain>
    </source>
</reference>
<proteinExistence type="inferred from homology"/>
<dbReference type="Gene3D" id="3.30.930.30">
    <property type="match status" value="1"/>
</dbReference>
<name>A0A1C2FZN6_9GAMM</name>
<dbReference type="RefSeq" id="WP_065971517.1">
    <property type="nucleotide sequence ID" value="NZ_CP080624.1"/>
</dbReference>
<dbReference type="AlphaFoldDB" id="A0A1C2FZN6"/>
<organism evidence="5 6">
    <name type="scientific">Acidiferrobacter thiooxydans</name>
    <dbReference type="NCBI Taxonomy" id="163359"/>
    <lineage>
        <taxon>Bacteria</taxon>
        <taxon>Pseudomonadati</taxon>
        <taxon>Pseudomonadota</taxon>
        <taxon>Gammaproteobacteria</taxon>
        <taxon>Acidiferrobacterales</taxon>
        <taxon>Acidiferrobacteraceae</taxon>
        <taxon>Acidiferrobacter</taxon>
    </lineage>
</organism>
<comment type="caution">
    <text evidence="5">The sequence shown here is derived from an EMBL/GenBank/DDBJ whole genome shotgun (WGS) entry which is preliminary data.</text>
</comment>
<dbReference type="Pfam" id="PF03389">
    <property type="entry name" value="MobA_MobL"/>
    <property type="match status" value="1"/>
</dbReference>
<gene>
    <name evidence="5" type="ORF">C4900_15130</name>
</gene>